<accession>A0ABP9SQI4</accession>
<gene>
    <name evidence="1" type="ORF">GCM10023346_37260</name>
</gene>
<dbReference type="EMBL" id="BAABKK010000026">
    <property type="protein sequence ID" value="GAA5198879.1"/>
    <property type="molecule type" value="Genomic_DNA"/>
</dbReference>
<dbReference type="Proteomes" id="UP001500200">
    <property type="component" value="Unassembled WGS sequence"/>
</dbReference>
<evidence type="ECO:0000313" key="2">
    <source>
        <dbReference type="Proteomes" id="UP001500200"/>
    </source>
</evidence>
<organism evidence="1 2">
    <name type="scientific">Arthrobacter gyeryongensis</name>
    <dbReference type="NCBI Taxonomy" id="1650592"/>
    <lineage>
        <taxon>Bacteria</taxon>
        <taxon>Bacillati</taxon>
        <taxon>Actinomycetota</taxon>
        <taxon>Actinomycetes</taxon>
        <taxon>Micrococcales</taxon>
        <taxon>Micrococcaceae</taxon>
        <taxon>Arthrobacter</taxon>
    </lineage>
</organism>
<comment type="caution">
    <text evidence="1">The sequence shown here is derived from an EMBL/GenBank/DDBJ whole genome shotgun (WGS) entry which is preliminary data.</text>
</comment>
<reference evidence="2" key="1">
    <citation type="journal article" date="2019" name="Int. J. Syst. Evol. Microbiol.">
        <title>The Global Catalogue of Microorganisms (GCM) 10K type strain sequencing project: providing services to taxonomists for standard genome sequencing and annotation.</title>
        <authorList>
            <consortium name="The Broad Institute Genomics Platform"/>
            <consortium name="The Broad Institute Genome Sequencing Center for Infectious Disease"/>
            <person name="Wu L."/>
            <person name="Ma J."/>
        </authorList>
    </citation>
    <scope>NUCLEOTIDE SEQUENCE [LARGE SCALE GENOMIC DNA]</scope>
    <source>
        <strain evidence="2">JCM 18514</strain>
    </source>
</reference>
<evidence type="ECO:0000313" key="1">
    <source>
        <dbReference type="EMBL" id="GAA5198879.1"/>
    </source>
</evidence>
<sequence>MLDKLEQLGAMLADQRLSEKRGDATDIGPQFRGKVGAEMCSVNHEKYLLALGVARTLRWIL</sequence>
<protein>
    <submittedName>
        <fullName evidence="1">Uncharacterized protein</fullName>
    </submittedName>
</protein>
<proteinExistence type="predicted"/>
<keyword evidence="2" id="KW-1185">Reference proteome</keyword>
<name>A0ABP9SQI4_9MICC</name>